<sequence>MSNYHNLILLTGAGFTKNFGGFLASEMWSQIYNHPDVQSSEKLRSLLCDDFDYESVYSRVNDDKSVSCEDKERIQSAVREAYKNLDIATKDWVFRDDSAHPVCWYTLNRLLSLFNSGREKISVFFTLNQDLFMERRSGSVCPGVPGFHAQKGGLSTTSLEESDFLVLPTEDKVNNLVETAIRGHAGPVYIKLHGSYGWVASDGSTRMVIGKNKVHTITSEPLLKAYFDLFSSAVQEDSKKMLIIGYGFGDEHINAVLADGVINHGLRIYVISSTQPKDWKKRVEEDVKYGATIISGLAGYYPYTLLEMFPKDQSETIHFKNLRRALVS</sequence>
<reference evidence="1 2" key="1">
    <citation type="submission" date="2017-09" db="EMBL/GenBank/DDBJ databases">
        <title>Depth-based differentiation of microbial function through sediment-hosted aquifers and enrichment of novel symbionts in the deep terrestrial subsurface.</title>
        <authorList>
            <person name="Probst A.J."/>
            <person name="Ladd B."/>
            <person name="Jarett J.K."/>
            <person name="Geller-Mcgrath D.E."/>
            <person name="Sieber C.M."/>
            <person name="Emerson J.B."/>
            <person name="Anantharaman K."/>
            <person name="Thomas B.C."/>
            <person name="Malmstrom R."/>
            <person name="Stieglmeier M."/>
            <person name="Klingl A."/>
            <person name="Woyke T."/>
            <person name="Ryan C.M."/>
            <person name="Banfield J.F."/>
        </authorList>
    </citation>
    <scope>NUCLEOTIDE SEQUENCE [LARGE SCALE GENOMIC DNA]</scope>
    <source>
        <strain evidence="1">CG10_big_fil_rev_8_21_14_0_10_50_16</strain>
    </source>
</reference>
<dbReference type="EMBL" id="PCYM01000001">
    <property type="protein sequence ID" value="PIR48046.1"/>
    <property type="molecule type" value="Genomic_DNA"/>
</dbReference>
<proteinExistence type="predicted"/>
<dbReference type="Proteomes" id="UP000230084">
    <property type="component" value="Unassembled WGS sequence"/>
</dbReference>
<dbReference type="AlphaFoldDB" id="A0A2H0RNM5"/>
<gene>
    <name evidence="1" type="ORF">COV06_01450</name>
</gene>
<comment type="caution">
    <text evidence="1">The sequence shown here is derived from an EMBL/GenBank/DDBJ whole genome shotgun (WGS) entry which is preliminary data.</text>
</comment>
<evidence type="ECO:0000313" key="2">
    <source>
        <dbReference type="Proteomes" id="UP000230084"/>
    </source>
</evidence>
<organism evidence="1 2">
    <name type="scientific">Candidatus Uhrbacteria bacterium CG10_big_fil_rev_8_21_14_0_10_50_16</name>
    <dbReference type="NCBI Taxonomy" id="1975039"/>
    <lineage>
        <taxon>Bacteria</taxon>
        <taxon>Candidatus Uhriibacteriota</taxon>
    </lineage>
</organism>
<dbReference type="Pfam" id="PF13289">
    <property type="entry name" value="SIR2_2"/>
    <property type="match status" value="1"/>
</dbReference>
<accession>A0A2H0RNM5</accession>
<evidence type="ECO:0000313" key="1">
    <source>
        <dbReference type="EMBL" id="PIR48046.1"/>
    </source>
</evidence>
<protein>
    <submittedName>
        <fullName evidence="1">Uncharacterized protein</fullName>
    </submittedName>
</protein>
<name>A0A2H0RNM5_9BACT</name>